<feature type="domain" description="Beta-mannosidase-like galactose-binding" evidence="4">
    <location>
        <begin position="950"/>
        <end position="1025"/>
    </location>
</feature>
<dbReference type="PANTHER" id="PTHR43817:SF1">
    <property type="entry name" value="HYDROLASE, FAMILY 43, PUTATIVE (AFU_ORTHOLOGUE AFUA_3G01660)-RELATED"/>
    <property type="match status" value="1"/>
</dbReference>
<sequence>MNKFTQIIAIAALGFSSFACQAPDRAVSYEQLRNGFTSLPDSIQTTVYWHWLAGNISKEGVIGDLESMKAAGINRAFIANIGLQPHEVPTGDVRFLSDEWWEILHAALKKATELDIEIGIFNSAGWSQAGGAWVKPEQSMRRLASVRACLSGGQTVRLPLPKPSPDFQDVKVLAYPSLRTQEMTLRQASEVRFTQSDASLDFRTDTAVTLRSLRCHPLPVPILAQAVLSVKRDNGYEKVKSFRIDRRRDRLDVGFDPYAPVSVSFPATTGKEFRLEFTGLNPGCGFREITLSSLPVVENFEEKTFAKMFQEPLPYWKEYQWAEQAEVDDASLLVHAGRVTDISGYLQGDTLLWEVPPGEWEIVRTGMLPTYVTNFPALEGDGLGLEVDKMSKTHLQAHFDAFIGEIYRRIPAEDRKTWKVVVADSYEVGGQNFTDDFLASFERAYGYSAVPFLPVFDGTVVESQDASDRFLWDMRKLVAEQLSYNHVGELTRLSHQHGLTTWLENYGHWGFMGEFLQYGGQADEVAGEFWSEGDLGNVENRAASSCAHIYGKRKVSSESFTCGGKAYSRYPRVMKQRGDLFFSEGINNSLLHVYISQKPEYKRPGLNTWYGNEFNRNNTWYSHLDLFTDYLKRCNFMLQQGLNVADVCYFIGEDTPKMTGITQPALPKGYQFDYINAEVILRDMTVKDGMLTLPHGTSYRMLVLPELKTMRPGLLAKIKQLVADGGVILGPRPERSPSYENYPHADEHVRDMAGQLWGDVDGVQTRSARFGKGLVLNGMDMAEALATVHCLPDCALGADLSVVYCHRRLPDADIYFLANQSSEKVAFSPVFRVSGRQPELWNPATGTCRTLNVYEENGETTAVPLELEPLESAFVVFKTVKDATDTATATHAEMAEATGGSGSTNYPEPQTVAVLSGPWTLTFDSAQRGPATPVVTGTLFDWSTSEDDAVRYYSGKVIYQTEFDLPEPAASSLFINLGDVMVMAKVKVNGKEVGGVWTAPYRLDISDAVQTGNNRIEVSVVNTWMNRLIGDCALAPEERPTWSPCNPWNVSSPLQKSGLLGPVSIEAIDYKK</sequence>
<dbReference type="GO" id="GO:0004553">
    <property type="term" value="F:hydrolase activity, hydrolyzing O-glycosyl compounds"/>
    <property type="evidence" value="ECO:0007669"/>
    <property type="project" value="UniProtKB-ARBA"/>
</dbReference>
<dbReference type="PROSITE" id="PS51257">
    <property type="entry name" value="PROKAR_LIPOPROTEIN"/>
    <property type="match status" value="1"/>
</dbReference>
<reference evidence="5 6" key="1">
    <citation type="submission" date="2018-09" db="EMBL/GenBank/DDBJ databases">
        <title>Murine metabolic-syndrome-specific gut microbial biobank.</title>
        <authorList>
            <person name="Liu C."/>
        </authorList>
    </citation>
    <scope>NUCLEOTIDE SEQUENCE [LARGE SCALE GENOMIC DNA]</scope>
    <source>
        <strain evidence="5 6">0.1X-D8-26</strain>
    </source>
</reference>
<dbReference type="Pfam" id="PF17132">
    <property type="entry name" value="Glyco_hydro_106"/>
    <property type="match status" value="1"/>
</dbReference>
<keyword evidence="2 5" id="KW-0378">Hydrolase</keyword>
<evidence type="ECO:0000256" key="3">
    <source>
        <dbReference type="SAM" id="SignalP"/>
    </source>
</evidence>
<dbReference type="Gene3D" id="2.60.120.260">
    <property type="entry name" value="Galactose-binding domain-like"/>
    <property type="match status" value="1"/>
</dbReference>
<feature type="chain" id="PRO_5018005690" evidence="3">
    <location>
        <begin position="22"/>
        <end position="1072"/>
    </location>
</feature>
<dbReference type="InterPro" id="IPR008979">
    <property type="entry name" value="Galactose-bd-like_sf"/>
</dbReference>
<dbReference type="AlphaFoldDB" id="A0A3L8ABM6"/>
<dbReference type="CDD" id="cd03143">
    <property type="entry name" value="A4_beta-galactosidase_middle_domain"/>
    <property type="match status" value="1"/>
</dbReference>
<proteinExistence type="predicted"/>
<name>A0A3L8ABM6_9BACE</name>
<dbReference type="PANTHER" id="PTHR43817">
    <property type="entry name" value="GLYCOSYL HYDROLASE"/>
    <property type="match status" value="1"/>
</dbReference>
<dbReference type="InterPro" id="IPR054593">
    <property type="entry name" value="Beta-mannosidase-like_N2"/>
</dbReference>
<evidence type="ECO:0000256" key="2">
    <source>
        <dbReference type="ARBA" id="ARBA00022801"/>
    </source>
</evidence>
<evidence type="ECO:0000259" key="4">
    <source>
        <dbReference type="Pfam" id="PF22666"/>
    </source>
</evidence>
<gene>
    <name evidence="5" type="ORF">D7Y07_12295</name>
</gene>
<dbReference type="NCBIfam" id="NF045579">
    <property type="entry name" value="rhamnoside_JR"/>
    <property type="match status" value="1"/>
</dbReference>
<organism evidence="5 6">
    <name type="scientific">Bacteroides acidifaciens</name>
    <dbReference type="NCBI Taxonomy" id="85831"/>
    <lineage>
        <taxon>Bacteria</taxon>
        <taxon>Pseudomonadati</taxon>
        <taxon>Bacteroidota</taxon>
        <taxon>Bacteroidia</taxon>
        <taxon>Bacteroidales</taxon>
        <taxon>Bacteroidaceae</taxon>
        <taxon>Bacteroides</taxon>
    </lineage>
</organism>
<accession>A0A3L8ABM6</accession>
<feature type="signal peptide" evidence="3">
    <location>
        <begin position="1"/>
        <end position="21"/>
    </location>
</feature>
<dbReference type="SUPFAM" id="SSF49785">
    <property type="entry name" value="Galactose-binding domain-like"/>
    <property type="match status" value="1"/>
</dbReference>
<dbReference type="RefSeq" id="WP_121766486.1">
    <property type="nucleotide sequence ID" value="NZ_RAZM01000038.1"/>
</dbReference>
<comment type="caution">
    <text evidence="5">The sequence shown here is derived from an EMBL/GenBank/DDBJ whole genome shotgun (WGS) entry which is preliminary data.</text>
</comment>
<evidence type="ECO:0000313" key="6">
    <source>
        <dbReference type="Proteomes" id="UP000267159"/>
    </source>
</evidence>
<dbReference type="Proteomes" id="UP000267159">
    <property type="component" value="Unassembled WGS sequence"/>
</dbReference>
<dbReference type="Pfam" id="PF22666">
    <property type="entry name" value="Glyco_hydro_2_N2"/>
    <property type="match status" value="1"/>
</dbReference>
<protein>
    <submittedName>
        <fullName evidence="5">Glycoside hydrolase family 2</fullName>
    </submittedName>
</protein>
<keyword evidence="1 3" id="KW-0732">Signal</keyword>
<dbReference type="EMBL" id="RAZM01000038">
    <property type="protein sequence ID" value="RLT79710.1"/>
    <property type="molecule type" value="Genomic_DNA"/>
</dbReference>
<evidence type="ECO:0000313" key="5">
    <source>
        <dbReference type="EMBL" id="RLT79710.1"/>
    </source>
</evidence>
<evidence type="ECO:0000256" key="1">
    <source>
        <dbReference type="ARBA" id="ARBA00022729"/>
    </source>
</evidence>